<name>A0A840P956_9ACTN</name>
<dbReference type="AlphaFoldDB" id="A0A840P956"/>
<feature type="region of interest" description="Disordered" evidence="2">
    <location>
        <begin position="255"/>
        <end position="279"/>
    </location>
</feature>
<proteinExistence type="predicted"/>
<reference evidence="4 5" key="1">
    <citation type="submission" date="2020-08" db="EMBL/GenBank/DDBJ databases">
        <title>Genomic Encyclopedia of Type Strains, Phase IV (KMG-IV): sequencing the most valuable type-strain genomes for metagenomic binning, comparative biology and taxonomic classification.</title>
        <authorList>
            <person name="Goeker M."/>
        </authorList>
    </citation>
    <scope>NUCLEOTIDE SEQUENCE [LARGE SCALE GENOMIC DNA]</scope>
    <source>
        <strain evidence="4 5">DSM 45615</strain>
    </source>
</reference>
<protein>
    <submittedName>
        <fullName evidence="4">Anti-sigma regulatory factor (Ser/Thr protein kinase)</fullName>
    </submittedName>
</protein>
<dbReference type="PANTHER" id="PTHR35526:SF3">
    <property type="entry name" value="ANTI-SIGMA-F FACTOR RSBW"/>
    <property type="match status" value="1"/>
</dbReference>
<keyword evidence="1" id="KW-0723">Serine/threonine-protein kinase</keyword>
<dbReference type="Gene3D" id="3.30.565.10">
    <property type="entry name" value="Histidine kinase-like ATPase, C-terminal domain"/>
    <property type="match status" value="1"/>
</dbReference>
<dbReference type="Proteomes" id="UP000578449">
    <property type="component" value="Unassembled WGS sequence"/>
</dbReference>
<dbReference type="InterPro" id="IPR003594">
    <property type="entry name" value="HATPase_dom"/>
</dbReference>
<keyword evidence="5" id="KW-1185">Reference proteome</keyword>
<dbReference type="Pfam" id="PF13581">
    <property type="entry name" value="HATPase_c_2"/>
    <property type="match status" value="1"/>
</dbReference>
<dbReference type="SUPFAM" id="SSF55874">
    <property type="entry name" value="ATPase domain of HSP90 chaperone/DNA topoisomerase II/histidine kinase"/>
    <property type="match status" value="1"/>
</dbReference>
<dbReference type="RefSeq" id="WP_185050896.1">
    <property type="nucleotide sequence ID" value="NZ_BAABIX010000039.1"/>
</dbReference>
<evidence type="ECO:0000259" key="3">
    <source>
        <dbReference type="Pfam" id="PF13581"/>
    </source>
</evidence>
<evidence type="ECO:0000256" key="2">
    <source>
        <dbReference type="SAM" id="MobiDB-lite"/>
    </source>
</evidence>
<feature type="compositionally biased region" description="Low complexity" evidence="2">
    <location>
        <begin position="270"/>
        <end position="279"/>
    </location>
</feature>
<dbReference type="PANTHER" id="PTHR35526">
    <property type="entry name" value="ANTI-SIGMA-F FACTOR RSBW-RELATED"/>
    <property type="match status" value="1"/>
</dbReference>
<dbReference type="InterPro" id="IPR050267">
    <property type="entry name" value="Anti-sigma-factor_SerPK"/>
</dbReference>
<dbReference type="InterPro" id="IPR036890">
    <property type="entry name" value="HATPase_C_sf"/>
</dbReference>
<dbReference type="GO" id="GO:0004674">
    <property type="term" value="F:protein serine/threonine kinase activity"/>
    <property type="evidence" value="ECO:0007669"/>
    <property type="project" value="UniProtKB-KW"/>
</dbReference>
<feature type="compositionally biased region" description="Low complexity" evidence="2">
    <location>
        <begin position="150"/>
        <end position="161"/>
    </location>
</feature>
<feature type="domain" description="Histidine kinase/HSP90-like ATPase" evidence="3">
    <location>
        <begin position="9"/>
        <end position="125"/>
    </location>
</feature>
<sequence>MTVTIWEHEGVPTAAREARDFIAKTAPAHPRVDDMVVVVSELVANAVRHTRSGLPPKGKVKVVLTELPAYVRLAVIDDGTVRDEEPRIEDPSPDQESGRGLAVVAALTDRWDHASVGRSRTVWAEWDHDVMDGSASARTTGTGGRGRAGEGAYAGTPRTGTPTPPARAHDSDGRVRVPSSGGGPMSGLTARQEMQLHAIRQTFPAWRICVLGAWWWATRYKPPTEEEKALGVQAMIGRQSAPELVAALTHQLGITSRRRGRIGPTPPLTPAAAPSRAAQ</sequence>
<evidence type="ECO:0000256" key="1">
    <source>
        <dbReference type="ARBA" id="ARBA00022527"/>
    </source>
</evidence>
<dbReference type="EMBL" id="JACHGN010000007">
    <property type="protein sequence ID" value="MBB5133970.1"/>
    <property type="molecule type" value="Genomic_DNA"/>
</dbReference>
<keyword evidence="1" id="KW-0808">Transferase</keyword>
<keyword evidence="1" id="KW-0418">Kinase</keyword>
<feature type="region of interest" description="Disordered" evidence="2">
    <location>
        <begin position="134"/>
        <end position="183"/>
    </location>
</feature>
<dbReference type="CDD" id="cd16936">
    <property type="entry name" value="HATPase_RsbW-like"/>
    <property type="match status" value="1"/>
</dbReference>
<accession>A0A840P956</accession>
<evidence type="ECO:0000313" key="4">
    <source>
        <dbReference type="EMBL" id="MBB5133970.1"/>
    </source>
</evidence>
<evidence type="ECO:0000313" key="5">
    <source>
        <dbReference type="Proteomes" id="UP000578449"/>
    </source>
</evidence>
<organism evidence="4 5">
    <name type="scientific">Thermocatellispora tengchongensis</name>
    <dbReference type="NCBI Taxonomy" id="1073253"/>
    <lineage>
        <taxon>Bacteria</taxon>
        <taxon>Bacillati</taxon>
        <taxon>Actinomycetota</taxon>
        <taxon>Actinomycetes</taxon>
        <taxon>Streptosporangiales</taxon>
        <taxon>Streptosporangiaceae</taxon>
        <taxon>Thermocatellispora</taxon>
    </lineage>
</organism>
<comment type="caution">
    <text evidence="4">The sequence shown here is derived from an EMBL/GenBank/DDBJ whole genome shotgun (WGS) entry which is preliminary data.</text>
</comment>
<gene>
    <name evidence="4" type="ORF">HNP84_003696</name>
</gene>